<accession>A0ACD6A2I2</accession>
<name>A0ACD6A2I2_AVESA</name>
<proteinExistence type="predicted"/>
<dbReference type="Proteomes" id="UP001732700">
    <property type="component" value="Chromosome 7C"/>
</dbReference>
<organism evidence="1 2">
    <name type="scientific">Avena sativa</name>
    <name type="common">Oat</name>
    <dbReference type="NCBI Taxonomy" id="4498"/>
    <lineage>
        <taxon>Eukaryota</taxon>
        <taxon>Viridiplantae</taxon>
        <taxon>Streptophyta</taxon>
        <taxon>Embryophyta</taxon>
        <taxon>Tracheophyta</taxon>
        <taxon>Spermatophyta</taxon>
        <taxon>Magnoliopsida</taxon>
        <taxon>Liliopsida</taxon>
        <taxon>Poales</taxon>
        <taxon>Poaceae</taxon>
        <taxon>BOP clade</taxon>
        <taxon>Pooideae</taxon>
        <taxon>Poodae</taxon>
        <taxon>Poeae</taxon>
        <taxon>Poeae Chloroplast Group 1 (Aveneae type)</taxon>
        <taxon>Aveninae</taxon>
        <taxon>Avena</taxon>
    </lineage>
</organism>
<keyword evidence="2" id="KW-1185">Reference proteome</keyword>
<dbReference type="EnsemblPlants" id="AVESA.00010b.r2.7CG0688500.1">
    <property type="protein sequence ID" value="AVESA.00010b.r2.7CG0688500.1.CDS.1"/>
    <property type="gene ID" value="AVESA.00010b.r2.7CG0688500"/>
</dbReference>
<protein>
    <submittedName>
        <fullName evidence="1">Uncharacterized protein</fullName>
    </submittedName>
</protein>
<evidence type="ECO:0000313" key="2">
    <source>
        <dbReference type="Proteomes" id="UP001732700"/>
    </source>
</evidence>
<reference evidence="1" key="1">
    <citation type="submission" date="2021-05" db="EMBL/GenBank/DDBJ databases">
        <authorList>
            <person name="Scholz U."/>
            <person name="Mascher M."/>
            <person name="Fiebig A."/>
        </authorList>
    </citation>
    <scope>NUCLEOTIDE SEQUENCE [LARGE SCALE GENOMIC DNA]</scope>
</reference>
<sequence>MIRRYVHLIVDNPQAGVGGYSLRSIDDQPLFAAGATAVSSKMTRAARPPRPAASFEFARKDHHHTEFFGKQDRRREQEQAHHHVRHLDQGLPRGPRPAARRVPPARLGGGTRQAVPRRHVPPSAGGLGTPCFESLRFDDDGALQDWVWELLPSPPSFDDTPCRGASGSVTKGSYAAGDDGGTIWLSTSQGTYTFDTGAAATCWRKEGDWALPFDGRAQYVPDYGLYFGFTERTSRLCAAELVVGARASEPPVHRNVWYDVDGYAGTVDDAWPDVDLDWYDAGDGWRLARSYLTCLGGGRFCVTRFYGTTHDRDDDGWWCSPLCNVAVITAVEGRLDSSTGDLRMVKGASRCYKFSDYTASGWAL</sequence>
<evidence type="ECO:0000313" key="1">
    <source>
        <dbReference type="EnsemblPlants" id="AVESA.00010b.r2.7CG0688500.1.CDS.1"/>
    </source>
</evidence>
<reference evidence="1" key="2">
    <citation type="submission" date="2025-09" db="UniProtKB">
        <authorList>
            <consortium name="EnsemblPlants"/>
        </authorList>
    </citation>
    <scope>IDENTIFICATION</scope>
</reference>